<dbReference type="InterPro" id="IPR003838">
    <property type="entry name" value="ABC3_permease_C"/>
</dbReference>
<dbReference type="Proteomes" id="UP000186720">
    <property type="component" value="Unassembled WGS sequence"/>
</dbReference>
<dbReference type="InterPro" id="IPR050250">
    <property type="entry name" value="Macrolide_Exporter_MacB"/>
</dbReference>
<feature type="transmembrane region" description="Helical" evidence="6">
    <location>
        <begin position="798"/>
        <end position="819"/>
    </location>
</feature>
<keyword evidence="2" id="KW-1003">Cell membrane</keyword>
<evidence type="ECO:0000313" key="9">
    <source>
        <dbReference type="EMBL" id="OKS85964.1"/>
    </source>
</evidence>
<dbReference type="OrthoDB" id="903356at2"/>
<dbReference type="PROSITE" id="PS51257">
    <property type="entry name" value="PROKAR_LIPOPROTEIN"/>
    <property type="match status" value="1"/>
</dbReference>
<dbReference type="GO" id="GO:0005886">
    <property type="term" value="C:plasma membrane"/>
    <property type="evidence" value="ECO:0007669"/>
    <property type="project" value="UniProtKB-SubCell"/>
</dbReference>
<feature type="transmembrane region" description="Helical" evidence="6">
    <location>
        <begin position="311"/>
        <end position="332"/>
    </location>
</feature>
<evidence type="ECO:0008006" key="11">
    <source>
        <dbReference type="Google" id="ProtNLM"/>
    </source>
</evidence>
<dbReference type="PANTHER" id="PTHR30572:SF18">
    <property type="entry name" value="ABC-TYPE MACROLIDE FAMILY EXPORT SYSTEM PERMEASE COMPONENT 2"/>
    <property type="match status" value="1"/>
</dbReference>
<dbReference type="Pfam" id="PF02687">
    <property type="entry name" value="FtsX"/>
    <property type="match status" value="2"/>
</dbReference>
<dbReference type="InterPro" id="IPR025857">
    <property type="entry name" value="MacB_PCD"/>
</dbReference>
<organism evidence="9 10">
    <name type="scientific">Mucilaginibacter polytrichastri</name>
    <dbReference type="NCBI Taxonomy" id="1302689"/>
    <lineage>
        <taxon>Bacteria</taxon>
        <taxon>Pseudomonadati</taxon>
        <taxon>Bacteroidota</taxon>
        <taxon>Sphingobacteriia</taxon>
        <taxon>Sphingobacteriales</taxon>
        <taxon>Sphingobacteriaceae</taxon>
        <taxon>Mucilaginibacter</taxon>
    </lineage>
</organism>
<evidence type="ECO:0000256" key="6">
    <source>
        <dbReference type="SAM" id="Phobius"/>
    </source>
</evidence>
<dbReference type="PANTHER" id="PTHR30572">
    <property type="entry name" value="MEMBRANE COMPONENT OF TRANSPORTER-RELATED"/>
    <property type="match status" value="1"/>
</dbReference>
<evidence type="ECO:0000259" key="8">
    <source>
        <dbReference type="Pfam" id="PF12704"/>
    </source>
</evidence>
<dbReference type="RefSeq" id="WP_074488723.1">
    <property type="nucleotide sequence ID" value="NZ_FPAM01000002.1"/>
</dbReference>
<dbReference type="Pfam" id="PF12704">
    <property type="entry name" value="MacB_PCD"/>
    <property type="match status" value="1"/>
</dbReference>
<feature type="transmembrane region" description="Helical" evidence="6">
    <location>
        <begin position="711"/>
        <end position="733"/>
    </location>
</feature>
<accession>A0A1Q5ZW16</accession>
<evidence type="ECO:0000259" key="7">
    <source>
        <dbReference type="Pfam" id="PF02687"/>
    </source>
</evidence>
<dbReference type="AlphaFoldDB" id="A0A1Q5ZW16"/>
<evidence type="ECO:0000256" key="3">
    <source>
        <dbReference type="ARBA" id="ARBA00022692"/>
    </source>
</evidence>
<feature type="transmembrane region" description="Helical" evidence="6">
    <location>
        <begin position="452"/>
        <end position="472"/>
    </location>
</feature>
<feature type="transmembrane region" description="Helical" evidence="6">
    <location>
        <begin position="367"/>
        <end position="387"/>
    </location>
</feature>
<evidence type="ECO:0000256" key="2">
    <source>
        <dbReference type="ARBA" id="ARBA00022475"/>
    </source>
</evidence>
<keyword evidence="4 6" id="KW-1133">Transmembrane helix</keyword>
<protein>
    <recommendedName>
        <fullName evidence="11">ABC3 transporter permease protein domain-containing protein</fullName>
    </recommendedName>
</protein>
<feature type="domain" description="ABC3 transporter permease C-terminal" evidence="7">
    <location>
        <begin position="316"/>
        <end position="432"/>
    </location>
</feature>
<comment type="caution">
    <text evidence="9">The sequence shown here is derived from an EMBL/GenBank/DDBJ whole genome shotgun (WGS) entry which is preliminary data.</text>
</comment>
<feature type="domain" description="MacB-like periplasmic core" evidence="8">
    <location>
        <begin position="20"/>
        <end position="256"/>
    </location>
</feature>
<keyword evidence="10" id="KW-1185">Reference proteome</keyword>
<feature type="transmembrane region" description="Helical" evidence="6">
    <location>
        <begin position="407"/>
        <end position="431"/>
    </location>
</feature>
<feature type="transmembrane region" description="Helical" evidence="6">
    <location>
        <begin position="21"/>
        <end position="41"/>
    </location>
</feature>
<sequence>MTFLNVKLAIRNLSRNKLYTFINISGLSIACAFCILTYWYVKNEQSFDAFHHDQNRLFRIEQTNLFNPEPVKKEKSFFSFLTKEDEQKNLIQTPVILAGDLKGSFPQVENAVRIKTLSDIVIRVDNESFREKDGTAAYADADFFKVFNYPLLSGNVNQVLSGKNQIVITERAAKKYYGYSSPIGRRLEFPNDKMIFTIAGIAKDFPSNSSFQFDIIIPRTADPDYNEYIKQGTNTFSDLLIVKLKHGVDVNKFHTALNLFGQSYYQKLVKSMRQDNPKLKQQGIDIYMRPFAEAHYNQGEGWGHYTSLKNVYQFICLSVIILIIASLNYILLTLTSTISRSQDVGVRKTIGANRKEIILQYYAETQILAAIAVFAGLVLSVTCLPLFNNLTGSDIHLQNIAPDELVLSLIGLAFMLGIIAGIYPAMAMSGLKPLNIMRGFATYRINPVMSKVLVIMQFTICVVLIITTLVIGKQMKFVNTAQMGFDKDQVVLIRNPYGWADRQKIRSLKELLYHYVATEPVLQNITATGFNFSAYNNNGHIVNGKQIFVQELQVDFNYLSFNKIPIIKGRNFSSATPADSAKIKLSATQQIPKSSTVGRAIIINETLYNMLGKPKMDEINPEMGALIIGVCKDYHTDDLTKKIGPAYHRISTYAPDYFWIKIKAGKNIPDAMDKIRINWNKLTGNSPFTYTFMDEDVKKSYDVYLRWMDTISLSCVIAILISCLGLFGLSAITTINRMKEIGIRKILGASVTNLFVLINRSTFALALCAFVIATPIALYLVNEWLDNFAYRIKVDWSLFAWAGIATTITAVIAVSYHTIKAAITNPVKSLRNE</sequence>
<dbReference type="EMBL" id="MPPL01000001">
    <property type="protein sequence ID" value="OKS85964.1"/>
    <property type="molecule type" value="Genomic_DNA"/>
</dbReference>
<evidence type="ECO:0000256" key="5">
    <source>
        <dbReference type="ARBA" id="ARBA00023136"/>
    </source>
</evidence>
<evidence type="ECO:0000313" key="10">
    <source>
        <dbReference type="Proteomes" id="UP000186720"/>
    </source>
</evidence>
<keyword evidence="3 6" id="KW-0812">Transmembrane</keyword>
<evidence type="ECO:0000256" key="4">
    <source>
        <dbReference type="ARBA" id="ARBA00022989"/>
    </source>
</evidence>
<name>A0A1Q5ZW16_9SPHI</name>
<reference evidence="9 10" key="1">
    <citation type="submission" date="2016-11" db="EMBL/GenBank/DDBJ databases">
        <title>Whole Genome Sequencing of Mucilaginibacter polytrichastri RG4-7(T) isolated from the moss sample.</title>
        <authorList>
            <person name="Li Y."/>
        </authorList>
    </citation>
    <scope>NUCLEOTIDE SEQUENCE [LARGE SCALE GENOMIC DNA]</scope>
    <source>
        <strain evidence="9 10">RG4-7</strain>
    </source>
</reference>
<gene>
    <name evidence="9" type="ORF">RG47T_1411</name>
</gene>
<keyword evidence="5 6" id="KW-0472">Membrane</keyword>
<feature type="transmembrane region" description="Helical" evidence="6">
    <location>
        <begin position="754"/>
        <end position="778"/>
    </location>
</feature>
<evidence type="ECO:0000256" key="1">
    <source>
        <dbReference type="ARBA" id="ARBA00004651"/>
    </source>
</evidence>
<feature type="domain" description="ABC3 transporter permease C-terminal" evidence="7">
    <location>
        <begin position="716"/>
        <end position="826"/>
    </location>
</feature>
<comment type="subcellular location">
    <subcellularLocation>
        <location evidence="1">Cell membrane</location>
        <topology evidence="1">Multi-pass membrane protein</topology>
    </subcellularLocation>
</comment>
<dbReference type="GO" id="GO:0022857">
    <property type="term" value="F:transmembrane transporter activity"/>
    <property type="evidence" value="ECO:0007669"/>
    <property type="project" value="TreeGrafter"/>
</dbReference>
<dbReference type="STRING" id="1302689.RG47T_1411"/>
<proteinExistence type="predicted"/>